<keyword evidence="3" id="KW-1185">Reference proteome</keyword>
<sequence>MRSRERGRRRLVKELATVHRGEEREAGMRRGRARGGNLKWLLAVAARGPRKCRRWPLSRWQASARPGMTDRGPGARTAGRRGEGRRGRGEGRIYACVSARTDADADVHTQYMAVVQYTACLGDVVPATEDTRRHGWARRRLCMLPHPSPLWKLRPPLPQHPSRSAANRISLYCVGGDSPSCNFVAVYHGTYSTCSPQRPSPIKRRRHRPAKDPIASQRAPHPPPAPMHWQRLCRASAAPL</sequence>
<dbReference type="AlphaFoldDB" id="A0A6A6XFW4"/>
<evidence type="ECO:0000313" key="2">
    <source>
        <dbReference type="EMBL" id="KAF2795221.1"/>
    </source>
</evidence>
<proteinExistence type="predicted"/>
<dbReference type="Proteomes" id="UP000799757">
    <property type="component" value="Unassembled WGS sequence"/>
</dbReference>
<reference evidence="2" key="1">
    <citation type="journal article" date="2020" name="Stud. Mycol.">
        <title>101 Dothideomycetes genomes: a test case for predicting lifestyles and emergence of pathogens.</title>
        <authorList>
            <person name="Haridas S."/>
            <person name="Albert R."/>
            <person name="Binder M."/>
            <person name="Bloem J."/>
            <person name="Labutti K."/>
            <person name="Salamov A."/>
            <person name="Andreopoulos B."/>
            <person name="Baker S."/>
            <person name="Barry K."/>
            <person name="Bills G."/>
            <person name="Bluhm B."/>
            <person name="Cannon C."/>
            <person name="Castanera R."/>
            <person name="Culley D."/>
            <person name="Daum C."/>
            <person name="Ezra D."/>
            <person name="Gonzalez J."/>
            <person name="Henrissat B."/>
            <person name="Kuo A."/>
            <person name="Liang C."/>
            <person name="Lipzen A."/>
            <person name="Lutzoni F."/>
            <person name="Magnuson J."/>
            <person name="Mondo S."/>
            <person name="Nolan M."/>
            <person name="Ohm R."/>
            <person name="Pangilinan J."/>
            <person name="Park H.-J."/>
            <person name="Ramirez L."/>
            <person name="Alfaro M."/>
            <person name="Sun H."/>
            <person name="Tritt A."/>
            <person name="Yoshinaga Y."/>
            <person name="Zwiers L.-H."/>
            <person name="Turgeon B."/>
            <person name="Goodwin S."/>
            <person name="Spatafora J."/>
            <person name="Crous P."/>
            <person name="Grigoriev I."/>
        </authorList>
    </citation>
    <scope>NUCLEOTIDE SEQUENCE</scope>
    <source>
        <strain evidence="2">CBS 109.77</strain>
    </source>
</reference>
<evidence type="ECO:0000256" key="1">
    <source>
        <dbReference type="SAM" id="MobiDB-lite"/>
    </source>
</evidence>
<protein>
    <submittedName>
        <fullName evidence="2">Uncharacterized protein</fullName>
    </submittedName>
</protein>
<accession>A0A6A6XFW4</accession>
<feature type="region of interest" description="Disordered" evidence="1">
    <location>
        <begin position="193"/>
        <end position="228"/>
    </location>
</feature>
<organism evidence="2 3">
    <name type="scientific">Melanomma pulvis-pyrius CBS 109.77</name>
    <dbReference type="NCBI Taxonomy" id="1314802"/>
    <lineage>
        <taxon>Eukaryota</taxon>
        <taxon>Fungi</taxon>
        <taxon>Dikarya</taxon>
        <taxon>Ascomycota</taxon>
        <taxon>Pezizomycotina</taxon>
        <taxon>Dothideomycetes</taxon>
        <taxon>Pleosporomycetidae</taxon>
        <taxon>Pleosporales</taxon>
        <taxon>Melanommataceae</taxon>
        <taxon>Melanomma</taxon>
    </lineage>
</organism>
<evidence type="ECO:0000313" key="3">
    <source>
        <dbReference type="Proteomes" id="UP000799757"/>
    </source>
</evidence>
<dbReference type="EMBL" id="MU001865">
    <property type="protein sequence ID" value="KAF2795221.1"/>
    <property type="molecule type" value="Genomic_DNA"/>
</dbReference>
<name>A0A6A6XFW4_9PLEO</name>
<feature type="region of interest" description="Disordered" evidence="1">
    <location>
        <begin position="64"/>
        <end position="88"/>
    </location>
</feature>
<gene>
    <name evidence="2" type="ORF">K505DRAFT_15625</name>
</gene>